<sequence length="80" mass="9235">MDQSLYHLFLYATIILTGLTVVGLLYFLSDRKRRKAESPDPAILSPVERLAEIDSQIAAFHHRIAALEEERRRLLQNQKS</sequence>
<dbReference type="Proteomes" id="UP000009374">
    <property type="component" value="Unassembled WGS sequence"/>
</dbReference>
<evidence type="ECO:0000313" key="3">
    <source>
        <dbReference type="EMBL" id="EES52908.1"/>
    </source>
</evidence>
<protein>
    <submittedName>
        <fullName evidence="3">Uncharacterized protein</fullName>
    </submittedName>
</protein>
<dbReference type="EMBL" id="GG693871">
    <property type="protein sequence ID" value="EES52908.1"/>
    <property type="molecule type" value="Genomic_DNA"/>
</dbReference>
<proteinExistence type="predicted"/>
<reference evidence="3 4" key="1">
    <citation type="journal article" date="2009" name="Appl. Environ. Microbiol.">
        <title>Community genomic and proteomic analyses of chemoautotrophic iron-oxidizing "Leptospirillum rubarum" (Group II) and "Leptospirillum ferrodiazotrophum" (Group III) bacteria in acid mine drainage biofilms.</title>
        <authorList>
            <person name="Goltsman D.S."/>
            <person name="Denef V.J."/>
            <person name="Singer S.W."/>
            <person name="VerBerkmoes N.C."/>
            <person name="Lefsrud M."/>
            <person name="Mueller R.S."/>
            <person name="Dick G.J."/>
            <person name="Sun C.L."/>
            <person name="Wheeler K.E."/>
            <person name="Zemla A."/>
            <person name="Baker B.J."/>
            <person name="Hauser L."/>
            <person name="Land M."/>
            <person name="Shah M.B."/>
            <person name="Thelen M.P."/>
            <person name="Hettich R.L."/>
            <person name="Banfield J.F."/>
        </authorList>
    </citation>
    <scope>NUCLEOTIDE SEQUENCE [LARGE SCALE GENOMIC DNA]</scope>
</reference>
<accession>C6HWU8</accession>
<feature type="coiled-coil region" evidence="1">
    <location>
        <begin position="50"/>
        <end position="77"/>
    </location>
</feature>
<keyword evidence="2" id="KW-1133">Transmembrane helix</keyword>
<keyword evidence="2" id="KW-0812">Transmembrane</keyword>
<feature type="transmembrane region" description="Helical" evidence="2">
    <location>
        <begin position="6"/>
        <end position="28"/>
    </location>
</feature>
<gene>
    <name evidence="3" type="ORF">UBAL3_82700022a</name>
</gene>
<evidence type="ECO:0000313" key="4">
    <source>
        <dbReference type="Proteomes" id="UP000009374"/>
    </source>
</evidence>
<keyword evidence="4" id="KW-1185">Reference proteome</keyword>
<evidence type="ECO:0000256" key="1">
    <source>
        <dbReference type="SAM" id="Coils"/>
    </source>
</evidence>
<name>C6HWU8_9BACT</name>
<keyword evidence="1" id="KW-0175">Coiled coil</keyword>
<keyword evidence="2" id="KW-0472">Membrane</keyword>
<organism evidence="3 4">
    <name type="scientific">Leptospirillum ferrodiazotrophum</name>
    <dbReference type="NCBI Taxonomy" id="412449"/>
    <lineage>
        <taxon>Bacteria</taxon>
        <taxon>Pseudomonadati</taxon>
        <taxon>Nitrospirota</taxon>
        <taxon>Nitrospiria</taxon>
        <taxon>Nitrospirales</taxon>
        <taxon>Nitrospiraceae</taxon>
        <taxon>Leptospirillum</taxon>
    </lineage>
</organism>
<evidence type="ECO:0000256" key="2">
    <source>
        <dbReference type="SAM" id="Phobius"/>
    </source>
</evidence>
<dbReference type="AlphaFoldDB" id="C6HWU8"/>